<dbReference type="RefSeq" id="WP_207045797.1">
    <property type="nucleotide sequence ID" value="NZ_JAFLNC010000003.1"/>
</dbReference>
<dbReference type="EMBL" id="JAFLNC010000003">
    <property type="protein sequence ID" value="MBO0334236.1"/>
    <property type="molecule type" value="Genomic_DNA"/>
</dbReference>
<keyword evidence="1" id="KW-1133">Transmembrane helix</keyword>
<feature type="transmembrane region" description="Helical" evidence="1">
    <location>
        <begin position="77"/>
        <end position="102"/>
    </location>
</feature>
<evidence type="ECO:0000256" key="1">
    <source>
        <dbReference type="SAM" id="Phobius"/>
    </source>
</evidence>
<dbReference type="Pfam" id="PF04403">
    <property type="entry name" value="PqiA"/>
    <property type="match status" value="1"/>
</dbReference>
<feature type="transmembrane region" description="Helical" evidence="1">
    <location>
        <begin position="28"/>
        <end position="45"/>
    </location>
</feature>
<proteinExistence type="predicted"/>
<name>A0ABS3F6T4_9PROT</name>
<reference evidence="2 3" key="1">
    <citation type="submission" date="2021-03" db="EMBL/GenBank/DDBJ databases">
        <title>Sneathiella sp. CAU 1612 isolated from Kang Won-do.</title>
        <authorList>
            <person name="Kim W."/>
        </authorList>
    </citation>
    <scope>NUCLEOTIDE SEQUENCE [LARGE SCALE GENOMIC DNA]</scope>
    <source>
        <strain evidence="2 3">CAU 1612</strain>
    </source>
</reference>
<evidence type="ECO:0000313" key="3">
    <source>
        <dbReference type="Proteomes" id="UP000664761"/>
    </source>
</evidence>
<dbReference type="Proteomes" id="UP000664761">
    <property type="component" value="Unassembled WGS sequence"/>
</dbReference>
<keyword evidence="1" id="KW-0812">Transmembrane</keyword>
<feature type="transmembrane region" description="Helical" evidence="1">
    <location>
        <begin position="123"/>
        <end position="140"/>
    </location>
</feature>
<organism evidence="2 3">
    <name type="scientific">Sneathiella sedimenti</name>
    <dbReference type="NCBI Taxonomy" id="2816034"/>
    <lineage>
        <taxon>Bacteria</taxon>
        <taxon>Pseudomonadati</taxon>
        <taxon>Pseudomonadota</taxon>
        <taxon>Alphaproteobacteria</taxon>
        <taxon>Sneathiellales</taxon>
        <taxon>Sneathiellaceae</taxon>
        <taxon>Sneathiella</taxon>
    </lineage>
</organism>
<evidence type="ECO:0000313" key="2">
    <source>
        <dbReference type="EMBL" id="MBO0334236.1"/>
    </source>
</evidence>
<keyword evidence="3" id="KW-1185">Reference proteome</keyword>
<keyword evidence="1" id="KW-0472">Membrane</keyword>
<sequence length="184" mass="20218">MHWFVERILVGRPDRQTIAKYAEGSDRYLGVFLLISAALLGLALTQPIMTSNGFAGLDGSFSLLSAMAALLKSGQGGIALLIAVLSILLPIVLLSTAFELWYKYELTDAKFLRKTQLLRQLGRLWFLSLFVIGAAIYLGTRADSGLVLHVAVYYLLLSLAIQKLVAARLQPMINAVQFVDEDES</sequence>
<accession>A0ABS3F6T4</accession>
<gene>
    <name evidence="2" type="ORF">J0X12_11445</name>
</gene>
<dbReference type="InterPro" id="IPR007498">
    <property type="entry name" value="PqiA-like"/>
</dbReference>
<feature type="transmembrane region" description="Helical" evidence="1">
    <location>
        <begin position="146"/>
        <end position="165"/>
    </location>
</feature>
<protein>
    <submittedName>
        <fullName evidence="2">Paraquat-inducible protein A</fullName>
    </submittedName>
</protein>
<comment type="caution">
    <text evidence="2">The sequence shown here is derived from an EMBL/GenBank/DDBJ whole genome shotgun (WGS) entry which is preliminary data.</text>
</comment>